<dbReference type="EnsemblPlants" id="Pp3c14_11293V3.1">
    <property type="protein sequence ID" value="PAC:32960271.CDS.1"/>
    <property type="gene ID" value="Pp3c14_11293"/>
</dbReference>
<dbReference type="Gramene" id="Pp3c14_11293V3.1">
    <property type="protein sequence ID" value="PAC:32960271.CDS.1"/>
    <property type="gene ID" value="Pp3c14_11293"/>
</dbReference>
<keyword evidence="3" id="KW-1185">Reference proteome</keyword>
<proteinExistence type="predicted"/>
<sequence length="96" mass="11082">MARCVFEIRRCIFYSNTADSLPVTPSHPPRFLVVSCLTCNCSPRMSSIRVLSCTNTAAETRNIFQLLKFMTVHFRQWFLAVDCNECLVLWARLDMS</sequence>
<evidence type="ECO:0000313" key="2">
    <source>
        <dbReference type="EnsemblPlants" id="PAC:32960271.CDS.1"/>
    </source>
</evidence>
<dbReference type="InParanoid" id="A0A2K1JHA9"/>
<protein>
    <submittedName>
        <fullName evidence="1 2">Uncharacterized protein</fullName>
    </submittedName>
</protein>
<reference evidence="2" key="3">
    <citation type="submission" date="2020-12" db="UniProtKB">
        <authorList>
            <consortium name="EnsemblPlants"/>
        </authorList>
    </citation>
    <scope>IDENTIFICATION</scope>
</reference>
<gene>
    <name evidence="1" type="ORF">PHYPA_018353</name>
</gene>
<dbReference type="EMBL" id="ABEU02000014">
    <property type="protein sequence ID" value="PNR40950.1"/>
    <property type="molecule type" value="Genomic_DNA"/>
</dbReference>
<accession>A0A2K1JHA9</accession>
<dbReference type="Proteomes" id="UP000006727">
    <property type="component" value="Chromosome 14"/>
</dbReference>
<evidence type="ECO:0000313" key="3">
    <source>
        <dbReference type="Proteomes" id="UP000006727"/>
    </source>
</evidence>
<name>A0A2K1JHA9_PHYPA</name>
<dbReference type="AlphaFoldDB" id="A0A2K1JHA9"/>
<reference evidence="1 3" key="1">
    <citation type="journal article" date="2008" name="Science">
        <title>The Physcomitrella genome reveals evolutionary insights into the conquest of land by plants.</title>
        <authorList>
            <person name="Rensing S."/>
            <person name="Lang D."/>
            <person name="Zimmer A."/>
            <person name="Terry A."/>
            <person name="Salamov A."/>
            <person name="Shapiro H."/>
            <person name="Nishiyama T."/>
            <person name="Perroud P.-F."/>
            <person name="Lindquist E."/>
            <person name="Kamisugi Y."/>
            <person name="Tanahashi T."/>
            <person name="Sakakibara K."/>
            <person name="Fujita T."/>
            <person name="Oishi K."/>
            <person name="Shin-I T."/>
            <person name="Kuroki Y."/>
            <person name="Toyoda A."/>
            <person name="Suzuki Y."/>
            <person name="Hashimoto A."/>
            <person name="Yamaguchi K."/>
            <person name="Sugano A."/>
            <person name="Kohara Y."/>
            <person name="Fujiyama A."/>
            <person name="Anterola A."/>
            <person name="Aoki S."/>
            <person name="Ashton N."/>
            <person name="Barbazuk W.B."/>
            <person name="Barker E."/>
            <person name="Bennetzen J."/>
            <person name="Bezanilla M."/>
            <person name="Blankenship R."/>
            <person name="Cho S.H."/>
            <person name="Dutcher S."/>
            <person name="Estelle M."/>
            <person name="Fawcett J.A."/>
            <person name="Gundlach H."/>
            <person name="Hanada K."/>
            <person name="Heyl A."/>
            <person name="Hicks K.A."/>
            <person name="Hugh J."/>
            <person name="Lohr M."/>
            <person name="Mayer K."/>
            <person name="Melkozernov A."/>
            <person name="Murata T."/>
            <person name="Nelson D."/>
            <person name="Pils B."/>
            <person name="Prigge M."/>
            <person name="Reiss B."/>
            <person name="Renner T."/>
            <person name="Rombauts S."/>
            <person name="Rushton P."/>
            <person name="Sanderfoot A."/>
            <person name="Schween G."/>
            <person name="Shiu S.-H."/>
            <person name="Stueber K."/>
            <person name="Theodoulou F.L."/>
            <person name="Tu H."/>
            <person name="Van de Peer Y."/>
            <person name="Verrier P.J."/>
            <person name="Waters E."/>
            <person name="Wood A."/>
            <person name="Yang L."/>
            <person name="Cove D."/>
            <person name="Cuming A."/>
            <person name="Hasebe M."/>
            <person name="Lucas S."/>
            <person name="Mishler D.B."/>
            <person name="Reski R."/>
            <person name="Grigoriev I."/>
            <person name="Quatrano R.S."/>
            <person name="Boore J.L."/>
        </authorList>
    </citation>
    <scope>NUCLEOTIDE SEQUENCE [LARGE SCALE GENOMIC DNA]</scope>
    <source>
        <strain evidence="2 3">cv. Gransden 2004</strain>
    </source>
</reference>
<reference evidence="1 3" key="2">
    <citation type="journal article" date="2018" name="Plant J.">
        <title>The Physcomitrella patens chromosome-scale assembly reveals moss genome structure and evolution.</title>
        <authorList>
            <person name="Lang D."/>
            <person name="Ullrich K.K."/>
            <person name="Murat F."/>
            <person name="Fuchs J."/>
            <person name="Jenkins J."/>
            <person name="Haas F.B."/>
            <person name="Piednoel M."/>
            <person name="Gundlach H."/>
            <person name="Van Bel M."/>
            <person name="Meyberg R."/>
            <person name="Vives C."/>
            <person name="Morata J."/>
            <person name="Symeonidi A."/>
            <person name="Hiss M."/>
            <person name="Muchero W."/>
            <person name="Kamisugi Y."/>
            <person name="Saleh O."/>
            <person name="Blanc G."/>
            <person name="Decker E.L."/>
            <person name="van Gessel N."/>
            <person name="Grimwood J."/>
            <person name="Hayes R.D."/>
            <person name="Graham S.W."/>
            <person name="Gunter L.E."/>
            <person name="McDaniel S.F."/>
            <person name="Hoernstein S.N.W."/>
            <person name="Larsson A."/>
            <person name="Li F.W."/>
            <person name="Perroud P.F."/>
            <person name="Phillips J."/>
            <person name="Ranjan P."/>
            <person name="Rokshar D.S."/>
            <person name="Rothfels C.J."/>
            <person name="Schneider L."/>
            <person name="Shu S."/>
            <person name="Stevenson D.W."/>
            <person name="Thummler F."/>
            <person name="Tillich M."/>
            <person name="Villarreal Aguilar J.C."/>
            <person name="Widiez T."/>
            <person name="Wong G.K."/>
            <person name="Wymore A."/>
            <person name="Zhang Y."/>
            <person name="Zimmer A.D."/>
            <person name="Quatrano R.S."/>
            <person name="Mayer K.F.X."/>
            <person name="Goodstein D."/>
            <person name="Casacuberta J.M."/>
            <person name="Vandepoele K."/>
            <person name="Reski R."/>
            <person name="Cuming A.C."/>
            <person name="Tuskan G.A."/>
            <person name="Maumus F."/>
            <person name="Salse J."/>
            <person name="Schmutz J."/>
            <person name="Rensing S.A."/>
        </authorList>
    </citation>
    <scope>NUCLEOTIDE SEQUENCE [LARGE SCALE GENOMIC DNA]</scope>
    <source>
        <strain evidence="2 3">cv. Gransden 2004</strain>
    </source>
</reference>
<evidence type="ECO:0000313" key="1">
    <source>
        <dbReference type="EMBL" id="PNR40950.1"/>
    </source>
</evidence>
<organism evidence="1">
    <name type="scientific">Physcomitrium patens</name>
    <name type="common">Spreading-leaved earth moss</name>
    <name type="synonym">Physcomitrella patens</name>
    <dbReference type="NCBI Taxonomy" id="3218"/>
    <lineage>
        <taxon>Eukaryota</taxon>
        <taxon>Viridiplantae</taxon>
        <taxon>Streptophyta</taxon>
        <taxon>Embryophyta</taxon>
        <taxon>Bryophyta</taxon>
        <taxon>Bryophytina</taxon>
        <taxon>Bryopsida</taxon>
        <taxon>Funariidae</taxon>
        <taxon>Funariales</taxon>
        <taxon>Funariaceae</taxon>
        <taxon>Physcomitrium</taxon>
    </lineage>
</organism>